<feature type="compositionally biased region" description="Basic and acidic residues" evidence="1">
    <location>
        <begin position="308"/>
        <end position="332"/>
    </location>
</feature>
<feature type="compositionally biased region" description="Pro residues" evidence="1">
    <location>
        <begin position="388"/>
        <end position="398"/>
    </location>
</feature>
<accession>A0A9P6K9J1</accession>
<gene>
    <name evidence="2" type="ORF">BGW38_008453</name>
</gene>
<feature type="non-terminal residue" evidence="2">
    <location>
        <position position="465"/>
    </location>
</feature>
<feature type="compositionally biased region" description="Basic and acidic residues" evidence="1">
    <location>
        <begin position="213"/>
        <end position="234"/>
    </location>
</feature>
<feature type="region of interest" description="Disordered" evidence="1">
    <location>
        <begin position="126"/>
        <end position="172"/>
    </location>
</feature>
<sequence length="465" mass="52953">MVQSRINKVKQEYHRSPKDPSLMHKKLKKKLRAAKRKSLEGLEVASCGEICSSYDSYSSSGSDCSDCEICKIQSGPKVPRITAPRGLSRKEVEIDLAFLFPHAHNQSQNQTQNQHRPLQYARDDASVHSDLHPRPNRRTNERPFSLDYEEPKLKQERTKDLQRQQQLIDQLNEDKRRKRRFYERELQGEPLYKKLVGDFGGEHVDVSYEADHESVDQGHYEELQHMPSRKKDSATGRSSRPSHQDTDRRPRFLPGFGPDGLQVNGGYSASVEEPMATPPGLPLRYPPAERHAHPREPLRSGAPASPPGRDDSRPYPIARRDPSGAHDTRPHVDQQLSHAYNRNGRPTKPDRDSRDYPPPAPEHRSQPPDHYDSSPGPRYSLETSSGPRPAPPPGPPNRSRPLHYATDPYLEDPSLLRDPYEDYPPRKRPPPSLEPGEFTDPRGRPVKNARLQPWEDPDPNPPPPP</sequence>
<name>A0A9P6K9J1_9FUNG</name>
<feature type="compositionally biased region" description="Basic and acidic residues" evidence="1">
    <location>
        <begin position="347"/>
        <end position="372"/>
    </location>
</feature>
<feature type="compositionally biased region" description="Basic and acidic residues" evidence="1">
    <location>
        <begin position="414"/>
        <end position="425"/>
    </location>
</feature>
<feature type="non-terminal residue" evidence="2">
    <location>
        <position position="1"/>
    </location>
</feature>
<dbReference type="Proteomes" id="UP000780801">
    <property type="component" value="Unassembled WGS sequence"/>
</dbReference>
<feature type="compositionally biased region" description="Basic and acidic residues" evidence="1">
    <location>
        <begin position="149"/>
        <end position="162"/>
    </location>
</feature>
<feature type="compositionally biased region" description="Basic and acidic residues" evidence="1">
    <location>
        <begin position="126"/>
        <end position="141"/>
    </location>
</feature>
<feature type="compositionally biased region" description="Pro residues" evidence="1">
    <location>
        <begin position="276"/>
        <end position="285"/>
    </location>
</feature>
<feature type="region of interest" description="Disordered" evidence="1">
    <location>
        <begin position="1"/>
        <end position="20"/>
    </location>
</feature>
<comment type="caution">
    <text evidence="2">The sequence shown here is derived from an EMBL/GenBank/DDBJ whole genome shotgun (WGS) entry which is preliminary data.</text>
</comment>
<proteinExistence type="predicted"/>
<evidence type="ECO:0000313" key="2">
    <source>
        <dbReference type="EMBL" id="KAF9573207.1"/>
    </source>
</evidence>
<evidence type="ECO:0000313" key="3">
    <source>
        <dbReference type="Proteomes" id="UP000780801"/>
    </source>
</evidence>
<organism evidence="2 3">
    <name type="scientific">Lunasporangiospora selenospora</name>
    <dbReference type="NCBI Taxonomy" id="979761"/>
    <lineage>
        <taxon>Eukaryota</taxon>
        <taxon>Fungi</taxon>
        <taxon>Fungi incertae sedis</taxon>
        <taxon>Mucoromycota</taxon>
        <taxon>Mortierellomycotina</taxon>
        <taxon>Mortierellomycetes</taxon>
        <taxon>Mortierellales</taxon>
        <taxon>Mortierellaceae</taxon>
        <taxon>Lunasporangiospora</taxon>
    </lineage>
</organism>
<feature type="compositionally biased region" description="Basic and acidic residues" evidence="1">
    <location>
        <begin position="9"/>
        <end position="20"/>
    </location>
</feature>
<protein>
    <submittedName>
        <fullName evidence="2">Uncharacterized protein</fullName>
    </submittedName>
</protein>
<keyword evidence="3" id="KW-1185">Reference proteome</keyword>
<feature type="region of interest" description="Disordered" evidence="1">
    <location>
        <begin position="213"/>
        <end position="465"/>
    </location>
</feature>
<dbReference type="OrthoDB" id="2442703at2759"/>
<reference evidence="2" key="1">
    <citation type="journal article" date="2020" name="Fungal Divers.">
        <title>Resolving the Mortierellaceae phylogeny through synthesis of multi-gene phylogenetics and phylogenomics.</title>
        <authorList>
            <person name="Vandepol N."/>
            <person name="Liber J."/>
            <person name="Desiro A."/>
            <person name="Na H."/>
            <person name="Kennedy M."/>
            <person name="Barry K."/>
            <person name="Grigoriev I.V."/>
            <person name="Miller A.N."/>
            <person name="O'Donnell K."/>
            <person name="Stajich J.E."/>
            <person name="Bonito G."/>
        </authorList>
    </citation>
    <scope>NUCLEOTIDE SEQUENCE</scope>
    <source>
        <strain evidence="2">KOD1015</strain>
    </source>
</reference>
<feature type="compositionally biased region" description="Basic and acidic residues" evidence="1">
    <location>
        <begin position="287"/>
        <end position="298"/>
    </location>
</feature>
<dbReference type="EMBL" id="JAABOA010005821">
    <property type="protein sequence ID" value="KAF9573207.1"/>
    <property type="molecule type" value="Genomic_DNA"/>
</dbReference>
<dbReference type="AlphaFoldDB" id="A0A9P6K9J1"/>
<evidence type="ECO:0000256" key="1">
    <source>
        <dbReference type="SAM" id="MobiDB-lite"/>
    </source>
</evidence>